<proteinExistence type="predicted"/>
<keyword evidence="2" id="KW-1185">Reference proteome</keyword>
<name>A0A6A7AI74_9PLEO</name>
<dbReference type="AlphaFoldDB" id="A0A6A7AI74"/>
<dbReference type="Proteomes" id="UP000799424">
    <property type="component" value="Unassembled WGS sequence"/>
</dbReference>
<accession>A0A6A7AI74</accession>
<sequence length="390" mass="44210">MVAVMNRRYKDVVYLMNIPDISLNIVEYYEKTALVYAVENHDSEMSSLLINNTSIDVNLGKPLLLSAAPFLVQNEITKQLLDRPDLNSNPATDLYIEHSELGPRGLDKTQEAWFNIAARLDCDNLSRTIYHGNEEGWKRQPWRRLSRNYFRDLVSMKGVLIANDDHKAGFGTNKSWGFHTLAYESLPGSMGLASWLQKPEESNPSKLPYFDIVHSARSLIDDCTYVIETAKALAEAGKIRLLDEHMHSPRHRAQGVSGIRLLFIPLDVSVSQVAYTGRDHCDKPYNVIATAWIFKLLELSPRICLPHSLALSTMYAVLCFAHSGLHRRRSATGEVVFEMDWLEVVCRPDRKKWLQAEFKFSLSRRSSTSHSSIQTGAASSISYQCGETWT</sequence>
<evidence type="ECO:0000313" key="1">
    <source>
        <dbReference type="EMBL" id="KAF2832369.1"/>
    </source>
</evidence>
<protein>
    <submittedName>
        <fullName evidence="1">Uncharacterized protein</fullName>
    </submittedName>
</protein>
<evidence type="ECO:0000313" key="2">
    <source>
        <dbReference type="Proteomes" id="UP000799424"/>
    </source>
</evidence>
<dbReference type="SUPFAM" id="SSF48403">
    <property type="entry name" value="Ankyrin repeat"/>
    <property type="match status" value="1"/>
</dbReference>
<dbReference type="EMBL" id="MU006217">
    <property type="protein sequence ID" value="KAF2832369.1"/>
    <property type="molecule type" value="Genomic_DNA"/>
</dbReference>
<gene>
    <name evidence="1" type="ORF">CC86DRAFT_377547</name>
</gene>
<dbReference type="InterPro" id="IPR036770">
    <property type="entry name" value="Ankyrin_rpt-contain_sf"/>
</dbReference>
<reference evidence="1" key="1">
    <citation type="journal article" date="2020" name="Stud. Mycol.">
        <title>101 Dothideomycetes genomes: a test case for predicting lifestyles and emergence of pathogens.</title>
        <authorList>
            <person name="Haridas S."/>
            <person name="Albert R."/>
            <person name="Binder M."/>
            <person name="Bloem J."/>
            <person name="Labutti K."/>
            <person name="Salamov A."/>
            <person name="Andreopoulos B."/>
            <person name="Baker S."/>
            <person name="Barry K."/>
            <person name="Bills G."/>
            <person name="Bluhm B."/>
            <person name="Cannon C."/>
            <person name="Castanera R."/>
            <person name="Culley D."/>
            <person name="Daum C."/>
            <person name="Ezra D."/>
            <person name="Gonzalez J."/>
            <person name="Henrissat B."/>
            <person name="Kuo A."/>
            <person name="Liang C."/>
            <person name="Lipzen A."/>
            <person name="Lutzoni F."/>
            <person name="Magnuson J."/>
            <person name="Mondo S."/>
            <person name="Nolan M."/>
            <person name="Ohm R."/>
            <person name="Pangilinan J."/>
            <person name="Park H.-J."/>
            <person name="Ramirez L."/>
            <person name="Alfaro M."/>
            <person name="Sun H."/>
            <person name="Tritt A."/>
            <person name="Yoshinaga Y."/>
            <person name="Zwiers L.-H."/>
            <person name="Turgeon B."/>
            <person name="Goodwin S."/>
            <person name="Spatafora J."/>
            <person name="Crous P."/>
            <person name="Grigoriev I."/>
        </authorList>
    </citation>
    <scope>NUCLEOTIDE SEQUENCE</scope>
    <source>
        <strain evidence="1">CBS 113818</strain>
    </source>
</reference>
<organism evidence="1 2">
    <name type="scientific">Ophiobolus disseminans</name>
    <dbReference type="NCBI Taxonomy" id="1469910"/>
    <lineage>
        <taxon>Eukaryota</taxon>
        <taxon>Fungi</taxon>
        <taxon>Dikarya</taxon>
        <taxon>Ascomycota</taxon>
        <taxon>Pezizomycotina</taxon>
        <taxon>Dothideomycetes</taxon>
        <taxon>Pleosporomycetidae</taxon>
        <taxon>Pleosporales</taxon>
        <taxon>Pleosporineae</taxon>
        <taxon>Phaeosphaeriaceae</taxon>
        <taxon>Ophiobolus</taxon>
    </lineage>
</organism>